<name>A0A3M2LJP2_9ACTN</name>
<feature type="domain" description="PPM-type phosphatase" evidence="1">
    <location>
        <begin position="13"/>
        <end position="206"/>
    </location>
</feature>
<evidence type="ECO:0000259" key="1">
    <source>
        <dbReference type="Pfam" id="PF13672"/>
    </source>
</evidence>
<dbReference type="Pfam" id="PF13672">
    <property type="entry name" value="PP2C_2"/>
    <property type="match status" value="1"/>
</dbReference>
<protein>
    <recommendedName>
        <fullName evidence="1">PPM-type phosphatase domain-containing protein</fullName>
    </recommendedName>
</protein>
<dbReference type="RefSeq" id="WP_122185016.1">
    <property type="nucleotide sequence ID" value="NZ_RFFJ01000108.1"/>
</dbReference>
<evidence type="ECO:0000313" key="3">
    <source>
        <dbReference type="Proteomes" id="UP000278673"/>
    </source>
</evidence>
<gene>
    <name evidence="2" type="ORF">EBN88_18535</name>
</gene>
<dbReference type="InterPro" id="IPR001932">
    <property type="entry name" value="PPM-type_phosphatase-like_dom"/>
</dbReference>
<evidence type="ECO:0000313" key="2">
    <source>
        <dbReference type="EMBL" id="RMI37661.1"/>
    </source>
</evidence>
<dbReference type="InterPro" id="IPR036457">
    <property type="entry name" value="PPM-type-like_dom_sf"/>
</dbReference>
<dbReference type="Gene3D" id="3.60.40.10">
    <property type="entry name" value="PPM-type phosphatase domain"/>
    <property type="match status" value="1"/>
</dbReference>
<accession>A0A3M2LJP2</accession>
<keyword evidence="3" id="KW-1185">Reference proteome</keyword>
<dbReference type="AlphaFoldDB" id="A0A3M2LJP2"/>
<reference evidence="2 3" key="1">
    <citation type="submission" date="2018-10" db="EMBL/GenBank/DDBJ databases">
        <title>Isolation, diversity and antifungal activity of actinobacteria from wheat.</title>
        <authorList>
            <person name="Han C."/>
        </authorList>
    </citation>
    <scope>NUCLEOTIDE SEQUENCE [LARGE SCALE GENOMIC DNA]</scope>
    <source>
        <strain evidence="2 3">NEAU-YY642</strain>
    </source>
</reference>
<comment type="caution">
    <text evidence="2">The sequence shown here is derived from an EMBL/GenBank/DDBJ whole genome shotgun (WGS) entry which is preliminary data.</text>
</comment>
<dbReference type="EMBL" id="RFFJ01000108">
    <property type="protein sequence ID" value="RMI37661.1"/>
    <property type="molecule type" value="Genomic_DNA"/>
</dbReference>
<proteinExistence type="predicted"/>
<dbReference type="Proteomes" id="UP000278673">
    <property type="component" value="Unassembled WGS sequence"/>
</dbReference>
<dbReference type="SUPFAM" id="SSF81606">
    <property type="entry name" value="PP2C-like"/>
    <property type="match status" value="1"/>
</dbReference>
<organism evidence="2 3">
    <name type="scientific">Streptomyces triticirhizae</name>
    <dbReference type="NCBI Taxonomy" id="2483353"/>
    <lineage>
        <taxon>Bacteria</taxon>
        <taxon>Bacillati</taxon>
        <taxon>Actinomycetota</taxon>
        <taxon>Actinomycetes</taxon>
        <taxon>Kitasatosporales</taxon>
        <taxon>Streptomycetaceae</taxon>
        <taxon>Streptomyces</taxon>
    </lineage>
</organism>
<sequence>MRIQSATEPGTPGQPNEDFAAVATPTETGEGALVVLDGVTAPSGDFGCDHGVAWFSARLGGTLLRALAASPARPLDDSLAHAISRTADAHRTTCDLSHRRTPQATVVCARWDADRVEYLVLSDSVLLVEGPTGLVRPVLDRRLDRLRPLARQLPRDRRVAFVEGLRNAPDGFFTAAADPSVAERAVVGELPRHEVRSVAAFTDGVGRWAETFGLGDWPALSRALAERGPAGVIAEVRAAEAADPEGALYPRGKTHDDATAVLVTL</sequence>